<feature type="transmembrane region" description="Helical" evidence="1">
    <location>
        <begin position="110"/>
        <end position="135"/>
    </location>
</feature>
<dbReference type="EMBL" id="CP034170">
    <property type="protein sequence ID" value="AZI58026.1"/>
    <property type="molecule type" value="Genomic_DNA"/>
</dbReference>
<gene>
    <name evidence="2" type="ORF">EH165_07610</name>
</gene>
<evidence type="ECO:0000313" key="3">
    <source>
        <dbReference type="Proteomes" id="UP000268084"/>
    </source>
</evidence>
<keyword evidence="1" id="KW-0472">Membrane</keyword>
<accession>A0A3G8ZVI7</accession>
<organism evidence="2 3">
    <name type="scientific">Nakamurella antarctica</name>
    <dbReference type="NCBI Taxonomy" id="1902245"/>
    <lineage>
        <taxon>Bacteria</taxon>
        <taxon>Bacillati</taxon>
        <taxon>Actinomycetota</taxon>
        <taxon>Actinomycetes</taxon>
        <taxon>Nakamurellales</taxon>
        <taxon>Nakamurellaceae</taxon>
        <taxon>Nakamurella</taxon>
    </lineage>
</organism>
<keyword evidence="1" id="KW-0812">Transmembrane</keyword>
<keyword evidence="3" id="KW-1185">Reference proteome</keyword>
<feature type="transmembrane region" description="Helical" evidence="1">
    <location>
        <begin position="192"/>
        <end position="215"/>
    </location>
</feature>
<evidence type="ECO:0000256" key="1">
    <source>
        <dbReference type="SAM" id="Phobius"/>
    </source>
</evidence>
<dbReference type="InterPro" id="IPR009339">
    <property type="entry name" value="DUF998"/>
</dbReference>
<reference evidence="2 3" key="2">
    <citation type="submission" date="2018-12" db="EMBL/GenBank/DDBJ databases">
        <title>Nakamurella antarcticus sp. nov., isolated from Antarctica South Shetland Islands soil.</title>
        <authorList>
            <person name="Peng F."/>
        </authorList>
    </citation>
    <scope>NUCLEOTIDE SEQUENCE [LARGE SCALE GENOMIC DNA]</scope>
    <source>
        <strain evidence="2 3">S14-144</strain>
    </source>
</reference>
<keyword evidence="1" id="KW-1133">Transmembrane helix</keyword>
<feature type="transmembrane region" description="Helical" evidence="1">
    <location>
        <begin position="81"/>
        <end position="98"/>
    </location>
</feature>
<proteinExistence type="predicted"/>
<dbReference type="AlphaFoldDB" id="A0A3G8ZVI7"/>
<feature type="transmembrane region" description="Helical" evidence="1">
    <location>
        <begin position="142"/>
        <end position="164"/>
    </location>
</feature>
<evidence type="ECO:0000313" key="2">
    <source>
        <dbReference type="EMBL" id="AZI58026.1"/>
    </source>
</evidence>
<name>A0A3G8ZVI7_9ACTN</name>
<dbReference type="RefSeq" id="WP_124798936.1">
    <property type="nucleotide sequence ID" value="NZ_CP034170.1"/>
</dbReference>
<sequence length="229" mass="23985">MIGDNIVVRRWRILGSALAAATFFLAVAVQAVAGEWYPPPVSMSQYGVGPNGWLFALWMLAFAATPLVLTRTLRPRSRTGLTLLTIGAIGAVVMALVPTDPGGAQQSSTAQIHTVGAVLGLAFVPMGILSCLWGIRGPWRAGAAVLMAAVGVSLILLLLAANGWDNTGLDSVPDPVVLGTAPNSAGAPRSWAFWQSVAVVCDHAMLALMVGSVWWELRPHPRVSQQGAS</sequence>
<reference evidence="2 3" key="1">
    <citation type="submission" date="2018-11" db="EMBL/GenBank/DDBJ databases">
        <authorList>
            <person name="Da X."/>
        </authorList>
    </citation>
    <scope>NUCLEOTIDE SEQUENCE [LARGE SCALE GENOMIC DNA]</scope>
    <source>
        <strain evidence="2 3">S14-144</strain>
    </source>
</reference>
<dbReference type="Proteomes" id="UP000268084">
    <property type="component" value="Chromosome"/>
</dbReference>
<dbReference type="KEGG" id="nak:EH165_07610"/>
<feature type="transmembrane region" description="Helical" evidence="1">
    <location>
        <begin position="52"/>
        <end position="69"/>
    </location>
</feature>
<protein>
    <submittedName>
        <fullName evidence="2">DUF998 domain-containing protein</fullName>
    </submittedName>
</protein>
<dbReference type="Pfam" id="PF06197">
    <property type="entry name" value="DUF998"/>
    <property type="match status" value="1"/>
</dbReference>
<dbReference type="OrthoDB" id="5195568at2"/>